<keyword evidence="8" id="KW-1185">Reference proteome</keyword>
<dbReference type="InterPro" id="IPR006027">
    <property type="entry name" value="NusB_RsmB_TIM44"/>
</dbReference>
<keyword evidence="2 5" id="KW-0808">Transferase</keyword>
<evidence type="ECO:0000256" key="1">
    <source>
        <dbReference type="ARBA" id="ARBA00022603"/>
    </source>
</evidence>
<feature type="binding site" evidence="5">
    <location>
        <begin position="242"/>
        <end position="248"/>
    </location>
    <ligand>
        <name>S-adenosyl-L-methionine</name>
        <dbReference type="ChEBI" id="CHEBI:59789"/>
    </ligand>
</feature>
<dbReference type="PROSITE" id="PS51686">
    <property type="entry name" value="SAM_MT_RSMB_NOP"/>
    <property type="match status" value="1"/>
</dbReference>
<dbReference type="Gene3D" id="1.10.940.10">
    <property type="entry name" value="NusB-like"/>
    <property type="match status" value="1"/>
</dbReference>
<dbReference type="Gene3D" id="3.40.50.150">
    <property type="entry name" value="Vaccinia Virus protein VP39"/>
    <property type="match status" value="1"/>
</dbReference>
<dbReference type="SUPFAM" id="SSF53335">
    <property type="entry name" value="S-adenosyl-L-methionine-dependent methyltransferases"/>
    <property type="match status" value="1"/>
</dbReference>
<dbReference type="PANTHER" id="PTHR22807:SF61">
    <property type="entry name" value="NOL1_NOP2_SUN FAMILY PROTEIN _ ANTITERMINATION NUSB DOMAIN-CONTAINING PROTEIN"/>
    <property type="match status" value="1"/>
</dbReference>
<dbReference type="SUPFAM" id="SSF48013">
    <property type="entry name" value="NusB-like"/>
    <property type="match status" value="1"/>
</dbReference>
<dbReference type="InterPro" id="IPR049560">
    <property type="entry name" value="MeTrfase_RsmB-F_NOP2_cat"/>
</dbReference>
<proteinExistence type="inferred from homology"/>
<protein>
    <recommendedName>
        <fullName evidence="6">SAM-dependent MTase RsmB/NOP-type domain-containing protein</fullName>
    </recommendedName>
</protein>
<evidence type="ECO:0000256" key="4">
    <source>
        <dbReference type="ARBA" id="ARBA00022884"/>
    </source>
</evidence>
<dbReference type="Proteomes" id="UP001056291">
    <property type="component" value="Chromosome"/>
</dbReference>
<dbReference type="InterPro" id="IPR035926">
    <property type="entry name" value="NusB-like_sf"/>
</dbReference>
<evidence type="ECO:0000313" key="7">
    <source>
        <dbReference type="EMBL" id="USG61286.1"/>
    </source>
</evidence>
<comment type="similarity">
    <text evidence="5">Belongs to the class I-like SAM-binding methyltransferase superfamily. RsmB/NOP family.</text>
</comment>
<feature type="binding site" evidence="5">
    <location>
        <position position="305"/>
    </location>
    <ligand>
        <name>S-adenosyl-L-methionine</name>
        <dbReference type="ChEBI" id="CHEBI:59789"/>
    </ligand>
</feature>
<dbReference type="EMBL" id="CP098747">
    <property type="protein sequence ID" value="USG61286.1"/>
    <property type="molecule type" value="Genomic_DNA"/>
</dbReference>
<evidence type="ECO:0000256" key="3">
    <source>
        <dbReference type="ARBA" id="ARBA00022691"/>
    </source>
</evidence>
<dbReference type="Pfam" id="PF01029">
    <property type="entry name" value="NusB"/>
    <property type="match status" value="1"/>
</dbReference>
<name>A0ABY4W9G9_9PROT</name>
<accession>A0ABY4W9G9</accession>
<dbReference type="InterPro" id="IPR001678">
    <property type="entry name" value="MeTrfase_RsmB-F_NOP2_dom"/>
</dbReference>
<keyword evidence="3 5" id="KW-0949">S-adenosyl-L-methionine</keyword>
<feature type="active site" description="Nucleophile" evidence="5">
    <location>
        <position position="358"/>
    </location>
</feature>
<keyword evidence="4 5" id="KW-0694">RNA-binding</keyword>
<dbReference type="PANTHER" id="PTHR22807">
    <property type="entry name" value="NOP2 YEAST -RELATED NOL1/NOP2/FMU SUN DOMAIN-CONTAINING"/>
    <property type="match status" value="1"/>
</dbReference>
<evidence type="ECO:0000256" key="2">
    <source>
        <dbReference type="ARBA" id="ARBA00022679"/>
    </source>
</evidence>
<feature type="binding site" evidence="5">
    <location>
        <position position="263"/>
    </location>
    <ligand>
        <name>S-adenosyl-L-methionine</name>
        <dbReference type="ChEBI" id="CHEBI:59789"/>
    </ligand>
</feature>
<dbReference type="InterPro" id="IPR029063">
    <property type="entry name" value="SAM-dependent_MTases_sf"/>
</dbReference>
<reference evidence="7" key="1">
    <citation type="submission" date="2022-06" db="EMBL/GenBank/DDBJ databases">
        <title>Sneathiella actinostolidae sp. nov., isolated from a sea anemonein the Western Pacific Ocean.</title>
        <authorList>
            <person name="Wei M.J."/>
        </authorList>
    </citation>
    <scope>NUCLEOTIDE SEQUENCE</scope>
    <source>
        <strain evidence="7">PHK-P5</strain>
    </source>
</reference>
<comment type="caution">
    <text evidence="5">Lacks conserved residue(s) required for the propagation of feature annotation.</text>
</comment>
<organism evidence="7 8">
    <name type="scientific">Sneathiella marina</name>
    <dbReference type="NCBI Taxonomy" id="2950108"/>
    <lineage>
        <taxon>Bacteria</taxon>
        <taxon>Pseudomonadati</taxon>
        <taxon>Pseudomonadota</taxon>
        <taxon>Alphaproteobacteria</taxon>
        <taxon>Sneathiellales</taxon>
        <taxon>Sneathiellaceae</taxon>
        <taxon>Sneathiella</taxon>
    </lineage>
</organism>
<keyword evidence="1 5" id="KW-0489">Methyltransferase</keyword>
<dbReference type="RefSeq" id="WP_251934273.1">
    <property type="nucleotide sequence ID" value="NZ_CP098747.1"/>
</dbReference>
<feature type="domain" description="SAM-dependent MTase RsmB/NOP-type" evidence="6">
    <location>
        <begin position="134"/>
        <end position="423"/>
    </location>
</feature>
<dbReference type="CDD" id="cd02440">
    <property type="entry name" value="AdoMet_MTases"/>
    <property type="match status" value="1"/>
</dbReference>
<gene>
    <name evidence="7" type="ORF">NBZ79_19190</name>
</gene>
<dbReference type="PRINTS" id="PR02008">
    <property type="entry name" value="RCMTFAMILY"/>
</dbReference>
<dbReference type="InterPro" id="IPR023267">
    <property type="entry name" value="RCMT"/>
</dbReference>
<evidence type="ECO:0000256" key="5">
    <source>
        <dbReference type="PROSITE-ProRule" id="PRU01023"/>
    </source>
</evidence>
<sequence>MNNIQTNPRRAAVHLLTRVLQKHQLLEEILNPVLKDLSPRDRSLSRALASTTLRHLGVIDGLIDKMLDRPLSEKIFEIRHILRIGIAQILFLNIPSHAAVHDTVELVPEKSKYRGMVNALLRRTDRQGAKLLHQMDVPKHNTPPWLWENWVAHYGDETAHEIAAANMTEAELDISVKGDPQKWAKLLDADILANGSLRRPAASDITSLPGFSDGEWWVQDAAASIPAALFGNVEGKTILDCCAAPGGKTAQLAASGAKVIALDRSKGRMKRLADNMNRLQLTVDIQVGEAENYSPEQKLDGILLDAPCSSTGTLRRHPDVAYLKSPADIEKLGSLQMRLLDAASKQLTPDAILVYSVCSLQAEEGEHQVDNLLKRDSSLKRQPVNAAEIGGLSEVINAKGDIRCLPQHLGGMDGFFAARLVKLSGS</sequence>
<dbReference type="Pfam" id="PF01189">
    <property type="entry name" value="Methyltr_RsmB-F"/>
    <property type="match status" value="1"/>
</dbReference>
<evidence type="ECO:0000313" key="8">
    <source>
        <dbReference type="Proteomes" id="UP001056291"/>
    </source>
</evidence>
<evidence type="ECO:0000259" key="6">
    <source>
        <dbReference type="PROSITE" id="PS51686"/>
    </source>
</evidence>